<dbReference type="NCBIfam" id="TIGR00254">
    <property type="entry name" value="GGDEF"/>
    <property type="match status" value="1"/>
</dbReference>
<feature type="transmembrane region" description="Helical" evidence="6">
    <location>
        <begin position="132"/>
        <end position="151"/>
    </location>
</feature>
<dbReference type="SMART" id="SM00267">
    <property type="entry name" value="GGDEF"/>
    <property type="match status" value="1"/>
</dbReference>
<evidence type="ECO:0000256" key="4">
    <source>
        <dbReference type="ARBA" id="ARBA00022989"/>
    </source>
</evidence>
<comment type="subcellular location">
    <subcellularLocation>
        <location evidence="1">Cell membrane</location>
        <topology evidence="1">Multi-pass membrane protein</topology>
    </subcellularLocation>
</comment>
<keyword evidence="2" id="KW-1003">Cell membrane</keyword>
<evidence type="ECO:0000256" key="2">
    <source>
        <dbReference type="ARBA" id="ARBA00022475"/>
    </source>
</evidence>
<evidence type="ECO:0000259" key="7">
    <source>
        <dbReference type="PROSITE" id="PS50887"/>
    </source>
</evidence>
<accession>A0ABP3U5J6</accession>
<dbReference type="PANTHER" id="PTHR45138">
    <property type="entry name" value="REGULATORY COMPONENTS OF SENSORY TRANSDUCTION SYSTEM"/>
    <property type="match status" value="1"/>
</dbReference>
<dbReference type="InterPro" id="IPR000160">
    <property type="entry name" value="GGDEF_dom"/>
</dbReference>
<dbReference type="InterPro" id="IPR011620">
    <property type="entry name" value="Sig_transdc_His_kinase_LytS_TM"/>
</dbReference>
<comment type="caution">
    <text evidence="8">The sequence shown here is derived from an EMBL/GenBank/DDBJ whole genome shotgun (WGS) entry which is preliminary data.</text>
</comment>
<dbReference type="InterPro" id="IPR050469">
    <property type="entry name" value="Diguanylate_Cyclase"/>
</dbReference>
<dbReference type="RefSeq" id="WP_343768019.1">
    <property type="nucleotide sequence ID" value="NZ_BAAACF010000001.1"/>
</dbReference>
<evidence type="ECO:0000256" key="1">
    <source>
        <dbReference type="ARBA" id="ARBA00004651"/>
    </source>
</evidence>
<dbReference type="PROSITE" id="PS50887">
    <property type="entry name" value="GGDEF"/>
    <property type="match status" value="1"/>
</dbReference>
<dbReference type="Proteomes" id="UP001500339">
    <property type="component" value="Unassembled WGS sequence"/>
</dbReference>
<proteinExistence type="predicted"/>
<dbReference type="Pfam" id="PF00990">
    <property type="entry name" value="GGDEF"/>
    <property type="match status" value="1"/>
</dbReference>
<keyword evidence="3 6" id="KW-0812">Transmembrane</keyword>
<feature type="domain" description="GGDEF" evidence="7">
    <location>
        <begin position="226"/>
        <end position="360"/>
    </location>
</feature>
<feature type="transmembrane region" description="Helical" evidence="6">
    <location>
        <begin position="5"/>
        <end position="23"/>
    </location>
</feature>
<feature type="transmembrane region" description="Helical" evidence="6">
    <location>
        <begin position="35"/>
        <end position="56"/>
    </location>
</feature>
<feature type="transmembrane region" description="Helical" evidence="6">
    <location>
        <begin position="68"/>
        <end position="93"/>
    </location>
</feature>
<dbReference type="SUPFAM" id="SSF55073">
    <property type="entry name" value="Nucleotide cyclase"/>
    <property type="match status" value="1"/>
</dbReference>
<dbReference type="EMBL" id="BAAACF010000001">
    <property type="protein sequence ID" value="GAA0722083.1"/>
    <property type="molecule type" value="Genomic_DNA"/>
</dbReference>
<dbReference type="InterPro" id="IPR029787">
    <property type="entry name" value="Nucleotide_cyclase"/>
</dbReference>
<dbReference type="InterPro" id="IPR043128">
    <property type="entry name" value="Rev_trsase/Diguanyl_cyclase"/>
</dbReference>
<evidence type="ECO:0000256" key="6">
    <source>
        <dbReference type="SAM" id="Phobius"/>
    </source>
</evidence>
<dbReference type="CDD" id="cd01949">
    <property type="entry name" value="GGDEF"/>
    <property type="match status" value="1"/>
</dbReference>
<sequence>MIRDLFINGAILISFISLGNQFLKDRDINVKSSLKVKILCGIATGFLGCILMMYSVKVYKNVIVDFRTLGILLASIFGGFTSSATSGIIIGLFRLTYFGVSPTSMVPCSTAIFIGIISPFITSKFTSLKKKWIYSLLFSNTVVSLSFIPLLDNIEVTIKTIAFYWIGTILASIIVFYYICYLLEANEMYRKYKEESTKDFLTGLNNVRQFDKAFNNITSKLEERDEKFSIAIIDIDFFKKVNDTYGHAEGDVILKELANVLLKSCRSFDIVSRIGGEEFSIMLLDCPLKQAMEIGEKIRLSVEKHDFILSDNRTINITVSIGISTYPECERDFNKLLKEADEALYKAKQTGRNKVVLCNYK</sequence>
<evidence type="ECO:0000313" key="9">
    <source>
        <dbReference type="Proteomes" id="UP001500339"/>
    </source>
</evidence>
<reference evidence="9" key="1">
    <citation type="journal article" date="2019" name="Int. J. Syst. Evol. Microbiol.">
        <title>The Global Catalogue of Microorganisms (GCM) 10K type strain sequencing project: providing services to taxonomists for standard genome sequencing and annotation.</title>
        <authorList>
            <consortium name="The Broad Institute Genomics Platform"/>
            <consortium name="The Broad Institute Genome Sequencing Center for Infectious Disease"/>
            <person name="Wu L."/>
            <person name="Ma J."/>
        </authorList>
    </citation>
    <scope>NUCLEOTIDE SEQUENCE [LARGE SCALE GENOMIC DNA]</scope>
    <source>
        <strain evidence="9">JCM 1405</strain>
    </source>
</reference>
<dbReference type="Gene3D" id="3.30.70.270">
    <property type="match status" value="1"/>
</dbReference>
<keyword evidence="4 6" id="KW-1133">Transmembrane helix</keyword>
<gene>
    <name evidence="8" type="ORF">GCM10008905_13210</name>
</gene>
<feature type="transmembrane region" description="Helical" evidence="6">
    <location>
        <begin position="99"/>
        <end position="120"/>
    </location>
</feature>
<organism evidence="8 9">
    <name type="scientific">Clostridium malenominatum</name>
    <dbReference type="NCBI Taxonomy" id="1539"/>
    <lineage>
        <taxon>Bacteria</taxon>
        <taxon>Bacillati</taxon>
        <taxon>Bacillota</taxon>
        <taxon>Clostridia</taxon>
        <taxon>Eubacteriales</taxon>
        <taxon>Clostridiaceae</taxon>
        <taxon>Clostridium</taxon>
    </lineage>
</organism>
<evidence type="ECO:0000313" key="8">
    <source>
        <dbReference type="EMBL" id="GAA0722083.1"/>
    </source>
</evidence>
<name>A0ABP3U5J6_9CLOT</name>
<feature type="transmembrane region" description="Helical" evidence="6">
    <location>
        <begin position="163"/>
        <end position="183"/>
    </location>
</feature>
<keyword evidence="5 6" id="KW-0472">Membrane</keyword>
<keyword evidence="9" id="KW-1185">Reference proteome</keyword>
<evidence type="ECO:0000256" key="5">
    <source>
        <dbReference type="ARBA" id="ARBA00023136"/>
    </source>
</evidence>
<dbReference type="PANTHER" id="PTHR45138:SF9">
    <property type="entry name" value="DIGUANYLATE CYCLASE DGCM-RELATED"/>
    <property type="match status" value="1"/>
</dbReference>
<evidence type="ECO:0000256" key="3">
    <source>
        <dbReference type="ARBA" id="ARBA00022692"/>
    </source>
</evidence>
<protein>
    <submittedName>
        <fullName evidence="8">Diguanylate cyclase</fullName>
    </submittedName>
</protein>
<dbReference type="Pfam" id="PF07694">
    <property type="entry name" value="5TM-5TMR_LYT"/>
    <property type="match status" value="1"/>
</dbReference>